<dbReference type="AlphaFoldDB" id="A0A2I4HGZ9"/>
<dbReference type="PANTHER" id="PTHR11439:SF499">
    <property type="entry name" value="PPC DOMAIN-CONTAINING PROTEIN"/>
    <property type="match status" value="1"/>
</dbReference>
<evidence type="ECO:0000259" key="1">
    <source>
        <dbReference type="Pfam" id="PF07727"/>
    </source>
</evidence>
<organism evidence="2 3">
    <name type="scientific">Juglans regia</name>
    <name type="common">English walnut</name>
    <dbReference type="NCBI Taxonomy" id="51240"/>
    <lineage>
        <taxon>Eukaryota</taxon>
        <taxon>Viridiplantae</taxon>
        <taxon>Streptophyta</taxon>
        <taxon>Embryophyta</taxon>
        <taxon>Tracheophyta</taxon>
        <taxon>Spermatophyta</taxon>
        <taxon>Magnoliopsida</taxon>
        <taxon>eudicotyledons</taxon>
        <taxon>Gunneridae</taxon>
        <taxon>Pentapetalae</taxon>
        <taxon>rosids</taxon>
        <taxon>fabids</taxon>
        <taxon>Fagales</taxon>
        <taxon>Juglandaceae</taxon>
        <taxon>Juglans</taxon>
    </lineage>
</organism>
<dbReference type="SUPFAM" id="SSF56672">
    <property type="entry name" value="DNA/RNA polymerases"/>
    <property type="match status" value="1"/>
</dbReference>
<dbReference type="InterPro" id="IPR013103">
    <property type="entry name" value="RVT_2"/>
</dbReference>
<dbReference type="Pfam" id="PF07727">
    <property type="entry name" value="RVT_2"/>
    <property type="match status" value="1"/>
</dbReference>
<dbReference type="PANTHER" id="PTHR11439">
    <property type="entry name" value="GAG-POL-RELATED RETROTRANSPOSON"/>
    <property type="match status" value="1"/>
</dbReference>
<dbReference type="RefSeq" id="XP_018855446.1">
    <property type="nucleotide sequence ID" value="XM_018999901.1"/>
</dbReference>
<reference evidence="3" key="1">
    <citation type="submission" date="2025-08" db="UniProtKB">
        <authorList>
            <consortium name="RefSeq"/>
        </authorList>
    </citation>
    <scope>IDENTIFICATION</scope>
    <source>
        <tissue evidence="3">Leaves</tissue>
    </source>
</reference>
<evidence type="ECO:0000313" key="2">
    <source>
        <dbReference type="Proteomes" id="UP000235220"/>
    </source>
</evidence>
<sequence>MTNGNSFTALLIYVDDILVASDSLSSIAVIKDSLHNKFKIKDLGVLRYFLGIEVAQSSEGIHICQRKYALDILADSGVLGSKPVKIPMEQNLKLSKTTGSPLADPSIYRRLIGRLLYLTITRPDISYPVQTLSQFMDQPTTTHLASAQKILRYIKATPGQGLLLSSTSELHLNSYCDFDWASCPDT</sequence>
<dbReference type="Proteomes" id="UP000235220">
    <property type="component" value="Chromosome 16"/>
</dbReference>
<protein>
    <submittedName>
        <fullName evidence="3">Uncharacterized mitochondrial protein AtMg00810-like</fullName>
    </submittedName>
</protein>
<accession>A0A2I4HGZ9</accession>
<dbReference type="STRING" id="51240.A0A2I4HGZ9"/>
<dbReference type="Gramene" id="Jr16_10610_p1">
    <property type="protein sequence ID" value="cds.Jr16_10610_p1"/>
    <property type="gene ID" value="Jr16_10610"/>
</dbReference>
<feature type="domain" description="Reverse transcriptase Ty1/copia-type" evidence="1">
    <location>
        <begin position="11"/>
        <end position="89"/>
    </location>
</feature>
<gene>
    <name evidence="3" type="primary">LOC109017697</name>
</gene>
<proteinExistence type="predicted"/>
<dbReference type="KEGG" id="jre:109017697"/>
<dbReference type="GeneID" id="109017697"/>
<keyword evidence="2" id="KW-1185">Reference proteome</keyword>
<dbReference type="OrthoDB" id="414945at2759"/>
<dbReference type="InterPro" id="IPR043502">
    <property type="entry name" value="DNA/RNA_pol_sf"/>
</dbReference>
<name>A0A2I4HGZ9_JUGRE</name>
<evidence type="ECO:0000313" key="3">
    <source>
        <dbReference type="RefSeq" id="XP_018855446.1"/>
    </source>
</evidence>